<comment type="caution">
    <text evidence="2">The sequence shown here is derived from an EMBL/GenBank/DDBJ whole genome shotgun (WGS) entry which is preliminary data.</text>
</comment>
<organism evidence="2 3">
    <name type="scientific">Kribbella shirazensis</name>
    <dbReference type="NCBI Taxonomy" id="1105143"/>
    <lineage>
        <taxon>Bacteria</taxon>
        <taxon>Bacillati</taxon>
        <taxon>Actinomycetota</taxon>
        <taxon>Actinomycetes</taxon>
        <taxon>Propionibacteriales</taxon>
        <taxon>Kribbellaceae</taxon>
        <taxon>Kribbella</taxon>
    </lineage>
</organism>
<sequence>MSARRRFGVSAVLDLGVNSQSNTHQEGTTMPTYSTPEPISAVLNIPAGSIRLVATDRTDTAVEVLPADASRSRDVKAVEQTTVEYADGVLRIAVVAKNQYFGPSGAVAVTVQLPAGSRAEVKAASAVLRATGRLGDVVIESAQGPIDLEDVASARITSSASDVAVGRLEGPAEIRTSKGDIRIAEARRGAVVLRTEVGEVEIVAAAGVSATLDAGTATGRINNALKNSAGAGAELTIRATTSVGDIIARSL</sequence>
<dbReference type="RefSeq" id="WP_337758731.1">
    <property type="nucleotide sequence ID" value="NZ_JAASRO010000001.1"/>
</dbReference>
<name>A0A7X5VA16_9ACTN</name>
<evidence type="ECO:0000259" key="1">
    <source>
        <dbReference type="Pfam" id="PF13349"/>
    </source>
</evidence>
<feature type="domain" description="DUF4097" evidence="1">
    <location>
        <begin position="90"/>
        <end position="225"/>
    </location>
</feature>
<dbReference type="AlphaFoldDB" id="A0A7X5VA16"/>
<dbReference type="InterPro" id="IPR025164">
    <property type="entry name" value="Toastrack_DUF4097"/>
</dbReference>
<dbReference type="EMBL" id="JAASRO010000001">
    <property type="protein sequence ID" value="NIK57429.1"/>
    <property type="molecule type" value="Genomic_DNA"/>
</dbReference>
<proteinExistence type="predicted"/>
<gene>
    <name evidence="2" type="ORF">BJY22_003146</name>
</gene>
<evidence type="ECO:0000313" key="3">
    <source>
        <dbReference type="Proteomes" id="UP000555407"/>
    </source>
</evidence>
<dbReference type="Proteomes" id="UP000555407">
    <property type="component" value="Unassembled WGS sequence"/>
</dbReference>
<keyword evidence="3" id="KW-1185">Reference proteome</keyword>
<dbReference type="Pfam" id="PF13349">
    <property type="entry name" value="DUF4097"/>
    <property type="match status" value="1"/>
</dbReference>
<protein>
    <submittedName>
        <fullName evidence="2">DUF4097 and DUF4098 domain-containing protein YvlB</fullName>
    </submittedName>
</protein>
<reference evidence="2 3" key="1">
    <citation type="submission" date="2020-03" db="EMBL/GenBank/DDBJ databases">
        <title>Sequencing the genomes of 1000 actinobacteria strains.</title>
        <authorList>
            <person name="Klenk H.-P."/>
        </authorList>
    </citation>
    <scope>NUCLEOTIDE SEQUENCE [LARGE SCALE GENOMIC DNA]</scope>
    <source>
        <strain evidence="2 3">DSM 45490</strain>
    </source>
</reference>
<evidence type="ECO:0000313" key="2">
    <source>
        <dbReference type="EMBL" id="NIK57429.1"/>
    </source>
</evidence>
<accession>A0A7X5VA16</accession>